<keyword evidence="2" id="KW-0496">Mitochondrion</keyword>
<dbReference type="GO" id="GO:0005739">
    <property type="term" value="C:mitochondrion"/>
    <property type="evidence" value="ECO:0007669"/>
    <property type="project" value="UniProtKB-ARBA"/>
</dbReference>
<dbReference type="InterPro" id="IPR051289">
    <property type="entry name" value="LAGLIDADG_Endonuclease"/>
</dbReference>
<reference evidence="2" key="1">
    <citation type="submission" date="2017-09" db="EMBL/GenBank/DDBJ databases">
        <title>Comparative analysis of mitochondrial genomes in Ceratocystis.</title>
        <authorList>
            <person name="Naidoo K."/>
            <person name="Steenkamp E.T."/>
            <person name="Coetzee M.P.A."/>
            <person name="Kleeper P."/>
            <person name="Wingfield M.J."/>
            <person name="Wingfield B.D."/>
        </authorList>
    </citation>
    <scope>NUCLEOTIDE SEQUENCE</scope>
    <source>
        <strain evidence="2">CMW15049</strain>
    </source>
</reference>
<dbReference type="Gene3D" id="3.10.28.10">
    <property type="entry name" value="Homing endonucleases"/>
    <property type="match status" value="2"/>
</dbReference>
<name>A0A5C1VB16_9PEZI</name>
<dbReference type="PANTHER" id="PTHR36181:SF2">
    <property type="entry name" value="INTRON-ENCODED ENDONUCLEASE AI3-RELATED"/>
    <property type="match status" value="1"/>
</dbReference>
<evidence type="ECO:0000313" key="2">
    <source>
        <dbReference type="EMBL" id="QEN73769.1"/>
    </source>
</evidence>
<geneLocation type="mitochondrion" evidence="2"/>
<dbReference type="GeneID" id="41954372"/>
<evidence type="ECO:0000259" key="1">
    <source>
        <dbReference type="Pfam" id="PF00961"/>
    </source>
</evidence>
<feature type="domain" description="Homing endonuclease LAGLIDADG" evidence="1">
    <location>
        <begin position="221"/>
        <end position="318"/>
    </location>
</feature>
<dbReference type="InterPro" id="IPR004860">
    <property type="entry name" value="LAGLIDADG_dom"/>
</dbReference>
<dbReference type="AlphaFoldDB" id="A0A5C1VB16"/>
<dbReference type="EMBL" id="MG010657">
    <property type="protein sequence ID" value="QEN73769.1"/>
    <property type="molecule type" value="Genomic_DNA"/>
</dbReference>
<dbReference type="Pfam" id="PF00961">
    <property type="entry name" value="LAGLIDADG_1"/>
    <property type="match status" value="2"/>
</dbReference>
<sequence>MREILLLLFYIAYVIDYSCFKYVASGLILKAYVKMSIARRQCAWVDTKNYSTHQRLNEEYPDKNSRIWFEKWLVGVTDGDGSFSIVRQNDRWNLAFKISQSRYNLRLLYYIKKELGVGSITTDKTKAQFFIRDRKKLHDIIFPIFDKYSLLTSKMFNYERFRQAYFILEDASLTKNEKDLKLFELKNSILPDNYISPAWSKANLPLKSINDLNNVMTKPWLVGFIEAEGSFYLVKKAEDRMTHGFGLTQKLDKIVLEAIGFNLHIATKVKYKSNQGAPGGANYYILDTTNSRAIENIIDFFRNTMKGMKAVEYRIWCRSYVKHKGNYAKLEKVRNIIRKLRTNLQKVEQ</sequence>
<accession>A0A5C1VB16</accession>
<organism evidence="2">
    <name type="scientific">Ceratocystis fimbriata</name>
    <dbReference type="NCBI Taxonomy" id="5158"/>
    <lineage>
        <taxon>Eukaryota</taxon>
        <taxon>Fungi</taxon>
        <taxon>Dikarya</taxon>
        <taxon>Ascomycota</taxon>
        <taxon>Pezizomycotina</taxon>
        <taxon>Sordariomycetes</taxon>
        <taxon>Hypocreomycetidae</taxon>
        <taxon>Microascales</taxon>
        <taxon>Ceratocystidaceae</taxon>
        <taxon>Ceratocystis</taxon>
    </lineage>
</organism>
<protein>
    <submittedName>
        <fullName evidence="2">LAGLIDADG endonuclease</fullName>
    </submittedName>
</protein>
<feature type="domain" description="Homing endonuclease LAGLIDADG" evidence="1">
    <location>
        <begin position="73"/>
        <end position="165"/>
    </location>
</feature>
<dbReference type="PANTHER" id="PTHR36181">
    <property type="entry name" value="INTRON-ENCODED ENDONUCLEASE AI3-RELATED"/>
    <property type="match status" value="1"/>
</dbReference>
<proteinExistence type="predicted"/>
<keyword evidence="2" id="KW-0378">Hydrolase</keyword>
<dbReference type="RefSeq" id="YP_009704206.1">
    <property type="nucleotide sequence ID" value="NC_044963.1"/>
</dbReference>
<dbReference type="SUPFAM" id="SSF55608">
    <property type="entry name" value="Homing endonucleases"/>
    <property type="match status" value="2"/>
</dbReference>
<dbReference type="GO" id="GO:0004519">
    <property type="term" value="F:endonuclease activity"/>
    <property type="evidence" value="ECO:0007669"/>
    <property type="project" value="UniProtKB-KW"/>
</dbReference>
<keyword evidence="2" id="KW-0540">Nuclease</keyword>
<gene>
    <name evidence="2" type="primary">oi2cox1</name>
</gene>
<dbReference type="InterPro" id="IPR027434">
    <property type="entry name" value="Homing_endonucl"/>
</dbReference>
<keyword evidence="2" id="KW-0255">Endonuclease</keyword>